<dbReference type="OrthoDB" id="328598at2759"/>
<keyword evidence="1" id="KW-0812">Transmembrane</keyword>
<keyword evidence="1" id="KW-1133">Transmembrane helix</keyword>
<accession>A0A2C6J977</accession>
<keyword evidence="1" id="KW-0472">Membrane</keyword>
<evidence type="ECO:0000313" key="2">
    <source>
        <dbReference type="EMBL" id="PHJ15401.1"/>
    </source>
</evidence>
<dbReference type="EMBL" id="MIGC01008292">
    <property type="protein sequence ID" value="PHJ15401.1"/>
    <property type="molecule type" value="Genomic_DNA"/>
</dbReference>
<sequence>MHIYSRLPFCPEEILLQISLSLRVLSFFVSFFLSFLIIFSLSFSPTVSISFFFLLFLDFFHKTFSLHLCLCGVCTPAVDRYVPQDAAAVGLMYWLGRQHGRSVTTPHKLSVDKETAVQEFLKRKKLTDKQVSVEWNKKSLGFVNLRS</sequence>
<evidence type="ECO:0000313" key="3">
    <source>
        <dbReference type="Proteomes" id="UP000221165"/>
    </source>
</evidence>
<comment type="caution">
    <text evidence="2">The sequence shown here is derived from an EMBL/GenBank/DDBJ whole genome shotgun (WGS) entry which is preliminary data.</text>
</comment>
<dbReference type="VEuPathDB" id="ToxoDB:CSUI_010788"/>
<feature type="transmembrane region" description="Helical" evidence="1">
    <location>
        <begin position="24"/>
        <end position="57"/>
    </location>
</feature>
<organism evidence="2 3">
    <name type="scientific">Cystoisospora suis</name>
    <dbReference type="NCBI Taxonomy" id="483139"/>
    <lineage>
        <taxon>Eukaryota</taxon>
        <taxon>Sar</taxon>
        <taxon>Alveolata</taxon>
        <taxon>Apicomplexa</taxon>
        <taxon>Conoidasida</taxon>
        <taxon>Coccidia</taxon>
        <taxon>Eucoccidiorida</taxon>
        <taxon>Eimeriorina</taxon>
        <taxon>Sarcocystidae</taxon>
        <taxon>Cystoisospora</taxon>
    </lineage>
</organism>
<dbReference type="AlphaFoldDB" id="A0A2C6J977"/>
<proteinExistence type="predicted"/>
<name>A0A2C6J977_9APIC</name>
<dbReference type="GeneID" id="94434100"/>
<dbReference type="Proteomes" id="UP000221165">
    <property type="component" value="Unassembled WGS sequence"/>
</dbReference>
<dbReference type="RefSeq" id="XP_067917135.1">
    <property type="nucleotide sequence ID" value="XM_068070889.1"/>
</dbReference>
<reference evidence="2 3" key="1">
    <citation type="journal article" date="2017" name="Int. J. Parasitol.">
        <title>The genome of the protozoan parasite Cystoisospora suis and a reverse vaccinology approach to identify vaccine candidates.</title>
        <authorList>
            <person name="Palmieri N."/>
            <person name="Shrestha A."/>
            <person name="Ruttkowski B."/>
            <person name="Beck T."/>
            <person name="Vogl C."/>
            <person name="Tomley F."/>
            <person name="Blake D.P."/>
            <person name="Joachim A."/>
        </authorList>
    </citation>
    <scope>NUCLEOTIDE SEQUENCE [LARGE SCALE GENOMIC DNA]</scope>
    <source>
        <strain evidence="2 3">Wien I</strain>
    </source>
</reference>
<evidence type="ECO:0000256" key="1">
    <source>
        <dbReference type="SAM" id="Phobius"/>
    </source>
</evidence>
<keyword evidence="3" id="KW-1185">Reference proteome</keyword>
<gene>
    <name evidence="2" type="ORF">CSUI_010788</name>
</gene>
<protein>
    <submittedName>
        <fullName evidence="2">Uncharacterized protein</fullName>
    </submittedName>
</protein>